<dbReference type="PANTHER" id="PTHR34582:SF6">
    <property type="entry name" value="UPF0702 TRANSMEMBRANE PROTEIN YCAP"/>
    <property type="match status" value="1"/>
</dbReference>
<feature type="domain" description="YetF C-terminal" evidence="8">
    <location>
        <begin position="90"/>
        <end position="159"/>
    </location>
</feature>
<organism evidence="10 11">
    <name type="scientific">Parapedobacter deserti</name>
    <dbReference type="NCBI Taxonomy" id="1912957"/>
    <lineage>
        <taxon>Bacteria</taxon>
        <taxon>Pseudomonadati</taxon>
        <taxon>Bacteroidota</taxon>
        <taxon>Sphingobacteriia</taxon>
        <taxon>Sphingobacteriales</taxon>
        <taxon>Sphingobacteriaceae</taxon>
        <taxon>Parapedobacter</taxon>
    </lineage>
</organism>
<reference evidence="11" key="1">
    <citation type="journal article" date="2019" name="Int. J. Syst. Evol. Microbiol.">
        <title>The Global Catalogue of Microorganisms (GCM) 10K type strain sequencing project: providing services to taxonomists for standard genome sequencing and annotation.</title>
        <authorList>
            <consortium name="The Broad Institute Genomics Platform"/>
            <consortium name="The Broad Institute Genome Sequencing Center for Infectious Disease"/>
            <person name="Wu L."/>
            <person name="Ma J."/>
        </authorList>
    </citation>
    <scope>NUCLEOTIDE SEQUENCE [LARGE SCALE GENOMIC DNA]</scope>
    <source>
        <strain evidence="11">KCTC 52416</strain>
    </source>
</reference>
<evidence type="ECO:0000256" key="1">
    <source>
        <dbReference type="ARBA" id="ARBA00004651"/>
    </source>
</evidence>
<keyword evidence="11" id="KW-1185">Reference proteome</keyword>
<keyword evidence="6 7" id="KW-0472">Membrane</keyword>
<gene>
    <name evidence="10" type="ORF">ACFOET_20310</name>
</gene>
<evidence type="ECO:0000256" key="7">
    <source>
        <dbReference type="SAM" id="Phobius"/>
    </source>
</evidence>
<feature type="transmembrane region" description="Helical" evidence="7">
    <location>
        <begin position="12"/>
        <end position="30"/>
    </location>
</feature>
<evidence type="ECO:0000259" key="8">
    <source>
        <dbReference type="Pfam" id="PF04239"/>
    </source>
</evidence>
<dbReference type="EMBL" id="JBHRTA010000062">
    <property type="protein sequence ID" value="MFC3199975.1"/>
    <property type="molecule type" value="Genomic_DNA"/>
</dbReference>
<dbReference type="RefSeq" id="WP_379026117.1">
    <property type="nucleotide sequence ID" value="NZ_JBHRTA010000062.1"/>
</dbReference>
<dbReference type="InterPro" id="IPR048454">
    <property type="entry name" value="YetF_N"/>
</dbReference>
<keyword evidence="5 7" id="KW-1133">Transmembrane helix</keyword>
<evidence type="ECO:0000259" key="9">
    <source>
        <dbReference type="Pfam" id="PF20730"/>
    </source>
</evidence>
<dbReference type="Pfam" id="PF20730">
    <property type="entry name" value="YetF_N"/>
    <property type="match status" value="1"/>
</dbReference>
<proteinExistence type="inferred from homology"/>
<comment type="subcellular location">
    <subcellularLocation>
        <location evidence="1">Cell membrane</location>
        <topology evidence="1">Multi-pass membrane protein</topology>
    </subcellularLocation>
</comment>
<comment type="caution">
    <text evidence="10">The sequence shown here is derived from an EMBL/GenBank/DDBJ whole genome shotgun (WGS) entry which is preliminary data.</text>
</comment>
<dbReference type="Proteomes" id="UP001595526">
    <property type="component" value="Unassembled WGS sequence"/>
</dbReference>
<keyword evidence="3" id="KW-1003">Cell membrane</keyword>
<evidence type="ECO:0000256" key="3">
    <source>
        <dbReference type="ARBA" id="ARBA00022475"/>
    </source>
</evidence>
<keyword evidence="4 7" id="KW-0812">Transmembrane</keyword>
<dbReference type="InterPro" id="IPR007353">
    <property type="entry name" value="DUF421"/>
</dbReference>
<accession>A0ABV7JSJ7</accession>
<comment type="similarity">
    <text evidence="2">Belongs to the UPF0702 family.</text>
</comment>
<sequence length="173" mass="19290">MENVFFDTWESVIRTICLTVLGYVAMILLLRVSGKRTLSKMNAFDFVITVTLGSSLATLSLNKNVSLTDGIVAFSLFILLQYILTWLSVRVKKVKSLITSSPTLLFYNGEFLLDVMKKQRVTVDEVFKVARQKGISNLDNVDMMILETTGEVTVIERNVQGGLNTVGNIKATE</sequence>
<dbReference type="InterPro" id="IPR023090">
    <property type="entry name" value="UPF0702_alpha/beta_dom_sf"/>
</dbReference>
<evidence type="ECO:0000313" key="10">
    <source>
        <dbReference type="EMBL" id="MFC3199975.1"/>
    </source>
</evidence>
<dbReference type="PANTHER" id="PTHR34582">
    <property type="entry name" value="UPF0702 TRANSMEMBRANE PROTEIN YCAP"/>
    <property type="match status" value="1"/>
</dbReference>
<feature type="transmembrane region" description="Helical" evidence="7">
    <location>
        <begin position="71"/>
        <end position="89"/>
    </location>
</feature>
<evidence type="ECO:0000256" key="4">
    <source>
        <dbReference type="ARBA" id="ARBA00022692"/>
    </source>
</evidence>
<protein>
    <submittedName>
        <fullName evidence="10">DUF421 domain-containing protein</fullName>
    </submittedName>
</protein>
<dbReference type="Pfam" id="PF04239">
    <property type="entry name" value="DUF421"/>
    <property type="match status" value="1"/>
</dbReference>
<evidence type="ECO:0000313" key="11">
    <source>
        <dbReference type="Proteomes" id="UP001595526"/>
    </source>
</evidence>
<dbReference type="Gene3D" id="3.30.240.20">
    <property type="entry name" value="bsu07140 like domains"/>
    <property type="match status" value="1"/>
</dbReference>
<evidence type="ECO:0000256" key="2">
    <source>
        <dbReference type="ARBA" id="ARBA00006448"/>
    </source>
</evidence>
<evidence type="ECO:0000256" key="5">
    <source>
        <dbReference type="ARBA" id="ARBA00022989"/>
    </source>
</evidence>
<name>A0ABV7JSJ7_9SPHI</name>
<evidence type="ECO:0000256" key="6">
    <source>
        <dbReference type="ARBA" id="ARBA00023136"/>
    </source>
</evidence>
<feature type="transmembrane region" description="Helical" evidence="7">
    <location>
        <begin position="42"/>
        <end position="59"/>
    </location>
</feature>
<feature type="domain" description="YetF-like N-terminal transmembrane" evidence="9">
    <location>
        <begin position="19"/>
        <end position="87"/>
    </location>
</feature>